<sequence>MHSINYHLSSNLAEKPYIVLLHGLFGSLDNLSMVRKALESTYNVLSIDLPDHGKSAFTEKFSFHSYAQKIVELLTDLDIQKVAILGHSLGGKIAMTIALNFPNLVEKLIVADIAPVSYTPRHQNVFKALNAVNLPHLTSRTEADKTMSAYLHEAGVSQFLLKSLKQTDGQWRWDFNLALLERDYAELSKSIACDTSSKIPVLFIKGGLSDYILPEHKQVISKLFPNSSAKVIGSAGHWLHAQKPQIFNRLVVEFLQKDA</sequence>
<keyword evidence="4" id="KW-1185">Reference proteome</keyword>
<dbReference type="OrthoDB" id="9808398at2"/>
<evidence type="ECO:0000313" key="4">
    <source>
        <dbReference type="Proteomes" id="UP000006334"/>
    </source>
</evidence>
<accession>K6XSD7</accession>
<evidence type="ECO:0000256" key="1">
    <source>
        <dbReference type="ARBA" id="ARBA00022801"/>
    </source>
</evidence>
<dbReference type="PANTHER" id="PTHR46118:SF4">
    <property type="entry name" value="PROTEIN ABHD11"/>
    <property type="match status" value="1"/>
</dbReference>
<evidence type="ECO:0000259" key="2">
    <source>
        <dbReference type="Pfam" id="PF00561"/>
    </source>
</evidence>
<dbReference type="SUPFAM" id="SSF53474">
    <property type="entry name" value="alpha/beta-Hydrolases"/>
    <property type="match status" value="1"/>
</dbReference>
<dbReference type="RefSeq" id="WP_008844417.1">
    <property type="nucleotide sequence ID" value="NZ_BAEN01000038.1"/>
</dbReference>
<dbReference type="GO" id="GO:0016787">
    <property type="term" value="F:hydrolase activity"/>
    <property type="evidence" value="ECO:0007669"/>
    <property type="project" value="UniProtKB-KW"/>
</dbReference>
<dbReference type="PANTHER" id="PTHR46118">
    <property type="entry name" value="PROTEIN ABHD11"/>
    <property type="match status" value="1"/>
</dbReference>
<dbReference type="InterPro" id="IPR029058">
    <property type="entry name" value="AB_hydrolase_fold"/>
</dbReference>
<comment type="caution">
    <text evidence="3">The sequence shown here is derived from an EMBL/GenBank/DDBJ whole genome shotgun (WGS) entry which is preliminary data.</text>
</comment>
<dbReference type="Pfam" id="PF00561">
    <property type="entry name" value="Abhydrolase_1"/>
    <property type="match status" value="1"/>
</dbReference>
<evidence type="ECO:0000313" key="3">
    <source>
        <dbReference type="EMBL" id="GAC14601.1"/>
    </source>
</evidence>
<protein>
    <submittedName>
        <fullName evidence="3">Abhydrolase domain-containing protein 11</fullName>
    </submittedName>
</protein>
<reference evidence="3 4" key="1">
    <citation type="journal article" date="2017" name="Antonie Van Leeuwenhoek">
        <title>Rhizobium rhizosphaerae sp. nov., a novel species isolated from rice rhizosphere.</title>
        <authorList>
            <person name="Zhao J.J."/>
            <person name="Zhang J."/>
            <person name="Zhang R.J."/>
            <person name="Zhang C.W."/>
            <person name="Yin H.Q."/>
            <person name="Zhang X.X."/>
        </authorList>
    </citation>
    <scope>NUCLEOTIDE SEQUENCE [LARGE SCALE GENOMIC DNA]</scope>
    <source>
        <strain evidence="3 4">E3</strain>
    </source>
</reference>
<feature type="domain" description="AB hydrolase-1" evidence="2">
    <location>
        <begin position="17"/>
        <end position="244"/>
    </location>
</feature>
<dbReference type="Gene3D" id="3.40.50.1820">
    <property type="entry name" value="alpha/beta hydrolase"/>
    <property type="match status" value="1"/>
</dbReference>
<keyword evidence="1 3" id="KW-0378">Hydrolase</keyword>
<dbReference type="InterPro" id="IPR000073">
    <property type="entry name" value="AB_hydrolase_1"/>
</dbReference>
<organism evidence="3 4">
    <name type="scientific">Aliiglaciecola lipolytica E3</name>
    <dbReference type="NCBI Taxonomy" id="1127673"/>
    <lineage>
        <taxon>Bacteria</taxon>
        <taxon>Pseudomonadati</taxon>
        <taxon>Pseudomonadota</taxon>
        <taxon>Gammaproteobacteria</taxon>
        <taxon>Alteromonadales</taxon>
        <taxon>Alteromonadaceae</taxon>
        <taxon>Aliiglaciecola</taxon>
    </lineage>
</organism>
<dbReference type="STRING" id="1127673.GLIP_1973"/>
<dbReference type="eggNOG" id="COG0596">
    <property type="taxonomic scope" value="Bacteria"/>
</dbReference>
<dbReference type="EMBL" id="BAEN01000038">
    <property type="protein sequence ID" value="GAC14601.1"/>
    <property type="molecule type" value="Genomic_DNA"/>
</dbReference>
<name>K6XSD7_9ALTE</name>
<gene>
    <name evidence="3" type="ORF">GLIP_1973</name>
</gene>
<dbReference type="PRINTS" id="PR00111">
    <property type="entry name" value="ABHYDROLASE"/>
</dbReference>
<dbReference type="Proteomes" id="UP000006334">
    <property type="component" value="Unassembled WGS sequence"/>
</dbReference>
<proteinExistence type="predicted"/>
<dbReference type="AlphaFoldDB" id="K6XSD7"/>